<name>A0A2P7AS03_9HYPH</name>
<dbReference type="RefSeq" id="WP_106717765.1">
    <property type="nucleotide sequence ID" value="NZ_JACHXT010000003.1"/>
</dbReference>
<sequence>MANGSSASVFYREVDDAIARNPPNVSDLVVLKGLCEAVELGERSAVARLTRDLVKLSGFEDPLHAISYELFHSLMARILLSGWFEEFQLLVNWPQTLFGDKNRRVAGNWDGIVTIVKKQPRSLGLLTLPNREKEWQRALNGLEGAMRHFEKADLPPAPRMGAPPEGPSFHERVLPEQLLEAIEQFYRVLQMLFQQLLEFAVAKLEQDSNDASGLRKLQDLQLSLWRLLSPKDLPRDVKAGKIYDEMERQNDRRTMILNKVIRITEFHYGRGRAKLHRFLDAFEPHNARSVIFNSLDREDTHEPHVRGERIGNIQVSRDRQLAYLLITYGHAWEPNRRPAPAHTFRRALINGRHGGRLRLVENDELIAFLYSVFAETLIEFTRQAQTAADKSKAGVNAWRETVETASVYFGQVTTHSRLNLTEGPPNYLTHTFPRNLIGRLLHDCGVHSVKSAYVLLSVLNRINGAHVELAGQIRARWVRLPLHVGMVIQTSNFGVVVQHNEYSSVTDNDELKSTMTAWEQASDETDPSNPDDVTIKFLEDLTANGFSSDLDMPISSIPILKPGEPVTTHTIWNSYQQKVVPSQLFTRLVGASNAPQYQFDVRYLQLSELEREWYNRHVLRFWNKECLAIWEEWAAVLTSTKVSDKDYEKHKRAYMKALNEALDRVEESYEKQILPKKNELSSALRGEPKLLVPGIRIVSASRLETVLPAVEKVADHLNDISQLNFRLSPDFIPLFARKEEVLLEVP</sequence>
<keyword evidence="2" id="KW-1185">Reference proteome</keyword>
<dbReference type="Proteomes" id="UP000241158">
    <property type="component" value="Unassembled WGS sequence"/>
</dbReference>
<evidence type="ECO:0000313" key="1">
    <source>
        <dbReference type="EMBL" id="PSH56998.1"/>
    </source>
</evidence>
<gene>
    <name evidence="1" type="ORF">CU100_17080</name>
</gene>
<reference evidence="2" key="1">
    <citation type="submission" date="2017-11" db="EMBL/GenBank/DDBJ databases">
        <authorList>
            <person name="Kuznetsova I."/>
            <person name="Sazanova A."/>
            <person name="Chirak E."/>
            <person name="Safronova V."/>
            <person name="Willems A."/>
        </authorList>
    </citation>
    <scope>NUCLEOTIDE SEQUENCE [LARGE SCALE GENOMIC DNA]</scope>
    <source>
        <strain evidence="2">PEPV15</strain>
    </source>
</reference>
<dbReference type="AlphaFoldDB" id="A0A2P7AS03"/>
<comment type="caution">
    <text evidence="1">The sequence shown here is derived from an EMBL/GenBank/DDBJ whole genome shotgun (WGS) entry which is preliminary data.</text>
</comment>
<organism evidence="1 2">
    <name type="scientific">Phyllobacterium endophyticum</name>
    <dbReference type="NCBI Taxonomy" id="1149773"/>
    <lineage>
        <taxon>Bacteria</taxon>
        <taxon>Pseudomonadati</taxon>
        <taxon>Pseudomonadota</taxon>
        <taxon>Alphaproteobacteria</taxon>
        <taxon>Hyphomicrobiales</taxon>
        <taxon>Phyllobacteriaceae</taxon>
        <taxon>Phyllobacterium</taxon>
    </lineage>
</organism>
<evidence type="ECO:0000313" key="2">
    <source>
        <dbReference type="Proteomes" id="UP000241158"/>
    </source>
</evidence>
<accession>A0A2P7AS03</accession>
<protein>
    <submittedName>
        <fullName evidence="1">Uncharacterized protein</fullName>
    </submittedName>
</protein>
<proteinExistence type="predicted"/>
<dbReference type="EMBL" id="PGGN01000003">
    <property type="protein sequence ID" value="PSH56998.1"/>
    <property type="molecule type" value="Genomic_DNA"/>
</dbReference>